<dbReference type="InterPro" id="IPR012281">
    <property type="entry name" value="Phospholipid_synth_PlsX-like"/>
</dbReference>
<evidence type="ECO:0000256" key="1">
    <source>
        <dbReference type="ARBA" id="ARBA00001232"/>
    </source>
</evidence>
<dbReference type="EC" id="2.3.1.274" evidence="8 10"/>
<evidence type="ECO:0000313" key="12">
    <source>
        <dbReference type="EMBL" id="MFD0684403.1"/>
    </source>
</evidence>
<dbReference type="Proteomes" id="UP001597063">
    <property type="component" value="Unassembled WGS sequence"/>
</dbReference>
<dbReference type="PANTHER" id="PTHR30100:SF1">
    <property type="entry name" value="PHOSPHATE ACYLTRANSFERASE"/>
    <property type="match status" value="1"/>
</dbReference>
<keyword evidence="4 10" id="KW-0808">Transferase</keyword>
<evidence type="ECO:0000256" key="3">
    <source>
        <dbReference type="ARBA" id="ARBA00022516"/>
    </source>
</evidence>
<dbReference type="Gene3D" id="3.40.718.10">
    <property type="entry name" value="Isopropylmalate Dehydrogenase"/>
    <property type="match status" value="1"/>
</dbReference>
<dbReference type="PANTHER" id="PTHR30100">
    <property type="entry name" value="FATTY ACID/PHOSPHOLIPID SYNTHESIS PROTEIN PLSX"/>
    <property type="match status" value="1"/>
</dbReference>
<reference evidence="13" key="1">
    <citation type="journal article" date="2019" name="Int. J. Syst. Evol. Microbiol.">
        <title>The Global Catalogue of Microorganisms (GCM) 10K type strain sequencing project: providing services to taxonomists for standard genome sequencing and annotation.</title>
        <authorList>
            <consortium name="The Broad Institute Genomics Platform"/>
            <consortium name="The Broad Institute Genome Sequencing Center for Infectious Disease"/>
            <person name="Wu L."/>
            <person name="Ma J."/>
        </authorList>
    </citation>
    <scope>NUCLEOTIDE SEQUENCE [LARGE SCALE GENOMIC DNA]</scope>
    <source>
        <strain evidence="13">JCM 9371</strain>
    </source>
</reference>
<keyword evidence="12" id="KW-0012">Acyltransferase</keyword>
<evidence type="ECO:0000256" key="2">
    <source>
        <dbReference type="ARBA" id="ARBA00022490"/>
    </source>
</evidence>
<keyword evidence="7 10" id="KW-1208">Phospholipid metabolism</keyword>
<protein>
    <recommendedName>
        <fullName evidence="8 10">Phosphate acyltransferase</fullName>
        <ecNumber evidence="8 10">2.3.1.274</ecNumber>
    </recommendedName>
    <alternativeName>
        <fullName evidence="10">Acyl-ACP phosphotransacylase</fullName>
    </alternativeName>
    <alternativeName>
        <fullName evidence="10">Acyl-[acyl-carrier-protein]--phosphate acyltransferase</fullName>
    </alternativeName>
    <alternativeName>
        <fullName evidence="10">Phosphate-acyl-ACP acyltransferase</fullName>
    </alternativeName>
</protein>
<comment type="subcellular location">
    <subcellularLocation>
        <location evidence="10">Cytoplasm</location>
    </subcellularLocation>
    <text evidence="10">Associated with the membrane possibly through PlsY.</text>
</comment>
<keyword evidence="6 10" id="KW-0594">Phospholipid biosynthesis</keyword>
<dbReference type="HAMAP" id="MF_00019">
    <property type="entry name" value="PlsX"/>
    <property type="match status" value="1"/>
</dbReference>
<feature type="region of interest" description="Disordered" evidence="11">
    <location>
        <begin position="1"/>
        <end position="21"/>
    </location>
</feature>
<evidence type="ECO:0000256" key="4">
    <source>
        <dbReference type="ARBA" id="ARBA00022679"/>
    </source>
</evidence>
<dbReference type="RefSeq" id="WP_378322282.1">
    <property type="nucleotide sequence ID" value="NZ_JBHTGP010000003.1"/>
</dbReference>
<evidence type="ECO:0000256" key="6">
    <source>
        <dbReference type="ARBA" id="ARBA00023209"/>
    </source>
</evidence>
<dbReference type="PIRSF" id="PIRSF002465">
    <property type="entry name" value="Phsphlp_syn_PlsX"/>
    <property type="match status" value="1"/>
</dbReference>
<keyword evidence="5 10" id="KW-0443">Lipid metabolism</keyword>
<evidence type="ECO:0000256" key="8">
    <source>
        <dbReference type="ARBA" id="ARBA00024069"/>
    </source>
</evidence>
<comment type="catalytic activity">
    <reaction evidence="1 10">
        <text>a fatty acyl-[ACP] + phosphate = an acyl phosphate + holo-[ACP]</text>
        <dbReference type="Rhea" id="RHEA:42292"/>
        <dbReference type="Rhea" id="RHEA-COMP:9685"/>
        <dbReference type="Rhea" id="RHEA-COMP:14125"/>
        <dbReference type="ChEBI" id="CHEBI:43474"/>
        <dbReference type="ChEBI" id="CHEBI:59918"/>
        <dbReference type="ChEBI" id="CHEBI:64479"/>
        <dbReference type="ChEBI" id="CHEBI:138651"/>
        <dbReference type="EC" id="2.3.1.274"/>
    </reaction>
</comment>
<comment type="subunit">
    <text evidence="9 10">Homodimer. Probably interacts with PlsY.</text>
</comment>
<gene>
    <name evidence="10" type="primary">plsX</name>
    <name evidence="12" type="ORF">ACFQZM_07855</name>
</gene>
<dbReference type="GO" id="GO:0043811">
    <property type="term" value="F:phosphate:acyl-[acyl carrier protein] acyltransferase activity"/>
    <property type="evidence" value="ECO:0007669"/>
    <property type="project" value="UniProtKB-EC"/>
</dbReference>
<evidence type="ECO:0000256" key="7">
    <source>
        <dbReference type="ARBA" id="ARBA00023264"/>
    </source>
</evidence>
<dbReference type="InterPro" id="IPR003664">
    <property type="entry name" value="FA_synthesis"/>
</dbReference>
<dbReference type="EMBL" id="JBHTGP010000003">
    <property type="protein sequence ID" value="MFD0684403.1"/>
    <property type="molecule type" value="Genomic_DNA"/>
</dbReference>
<evidence type="ECO:0000313" key="13">
    <source>
        <dbReference type="Proteomes" id="UP001597063"/>
    </source>
</evidence>
<comment type="caution">
    <text evidence="12">The sequence shown here is derived from an EMBL/GenBank/DDBJ whole genome shotgun (WGS) entry which is preliminary data.</text>
</comment>
<evidence type="ECO:0000256" key="10">
    <source>
        <dbReference type="HAMAP-Rule" id="MF_00019"/>
    </source>
</evidence>
<evidence type="ECO:0000256" key="5">
    <source>
        <dbReference type="ARBA" id="ARBA00023098"/>
    </source>
</evidence>
<sequence length="357" mass="35704">MAAPAVPGAPPPVVLDAMGGDHGPAETVPGALLAARDHGVRVRLVGRADELRRELRRHGADGLDCVNGLGGAGGAGGGVEVLHAADAVPMAERGAGAAARTESSLMVGCEAARREGAAFVSAGSTGAVVTSAVRVLGRREGVPRPALAVALPSLTGTTVLLDAGATADPTAEMVARHAVLGTEYARRVLGVADPSVGLLSIGAEPGKGDRLARDAARLLPGLPVRFHGNVEGHDVLTGTVDVVVTDGFTGNVALKTIEGCVRTTLALVARAGIADPARLREVARLYAAETHGGAALLGLTGTVVVAHGSSRRAAIARACVMARALAADEPIAPPGEPDIAPAHVIPAPAHERPAHLA</sequence>
<dbReference type="Pfam" id="PF02504">
    <property type="entry name" value="FA_synthesis"/>
    <property type="match status" value="1"/>
</dbReference>
<keyword evidence="2 10" id="KW-0963">Cytoplasm</keyword>
<comment type="pathway">
    <text evidence="10">Lipid metabolism; phospholipid metabolism.</text>
</comment>
<comment type="function">
    <text evidence="10">Catalyzes the reversible formation of acyl-phosphate (acyl-PO(4)) from acyl-[acyl-carrier-protein] (acyl-ACP). This enzyme utilizes acyl-ACP as fatty acyl donor, but not acyl-CoA.</text>
</comment>
<accession>A0ABW2XG42</accession>
<dbReference type="SUPFAM" id="SSF53659">
    <property type="entry name" value="Isocitrate/Isopropylmalate dehydrogenase-like"/>
    <property type="match status" value="1"/>
</dbReference>
<keyword evidence="13" id="KW-1185">Reference proteome</keyword>
<name>A0ABW2XG42_9ACTN</name>
<comment type="similarity">
    <text evidence="10">Belongs to the PlsX family.</text>
</comment>
<organism evidence="12 13">
    <name type="scientific">Actinomadura fibrosa</name>
    <dbReference type="NCBI Taxonomy" id="111802"/>
    <lineage>
        <taxon>Bacteria</taxon>
        <taxon>Bacillati</taxon>
        <taxon>Actinomycetota</taxon>
        <taxon>Actinomycetes</taxon>
        <taxon>Streptosporangiales</taxon>
        <taxon>Thermomonosporaceae</taxon>
        <taxon>Actinomadura</taxon>
    </lineage>
</organism>
<keyword evidence="3 10" id="KW-0444">Lipid biosynthesis</keyword>
<evidence type="ECO:0000256" key="9">
    <source>
        <dbReference type="ARBA" id="ARBA00046608"/>
    </source>
</evidence>
<evidence type="ECO:0000256" key="11">
    <source>
        <dbReference type="SAM" id="MobiDB-lite"/>
    </source>
</evidence>
<proteinExistence type="inferred from homology"/>